<dbReference type="RefSeq" id="WP_378614999.1">
    <property type="nucleotide sequence ID" value="NZ_JBHSAX010000019.1"/>
</dbReference>
<evidence type="ECO:0000313" key="5">
    <source>
        <dbReference type="Proteomes" id="UP001595696"/>
    </source>
</evidence>
<keyword evidence="5" id="KW-1185">Reference proteome</keyword>
<dbReference type="Gene3D" id="1.10.357.10">
    <property type="entry name" value="Tetracycline Repressor, domain 2"/>
    <property type="match status" value="1"/>
</dbReference>
<feature type="domain" description="Tetracycline repressor TetR C-terminal" evidence="3">
    <location>
        <begin position="82"/>
        <end position="219"/>
    </location>
</feature>
<sequence>MSEGTGVPRRPGRPAKLSRERIVAAAGELPLHSLTMQGVADVLGVDRKALNYYVSDRAGLLQLLALNAFETEIAGLRFGPQTRWPELLRLCAAAMRAAYLQVGGLISAIDFGAVRGTDALGTVERILTRLIDAGFTSQEAGRTLTLFAEIARAAAYETLENTGGPPEAQAHNVVHALAGAGGEQFPALRRIAAERDAVRDRGVQFEFDLDVALAGLAARLRDRS</sequence>
<gene>
    <name evidence="4" type="ORF">ACFO0B_24945</name>
</gene>
<evidence type="ECO:0000313" key="4">
    <source>
        <dbReference type="EMBL" id="MFC3965248.1"/>
    </source>
</evidence>
<dbReference type="InterPro" id="IPR036271">
    <property type="entry name" value="Tet_transcr_reg_TetR-rel_C_sf"/>
</dbReference>
<protein>
    <submittedName>
        <fullName evidence="4">TetR/AcrR family transcriptional regulator C-terminal domain-containing protein</fullName>
    </submittedName>
</protein>
<evidence type="ECO:0000259" key="3">
    <source>
        <dbReference type="Pfam" id="PF02909"/>
    </source>
</evidence>
<dbReference type="Pfam" id="PF02909">
    <property type="entry name" value="TetR_C_1"/>
    <property type="match status" value="1"/>
</dbReference>
<evidence type="ECO:0000256" key="2">
    <source>
        <dbReference type="ARBA" id="ARBA00023163"/>
    </source>
</evidence>
<dbReference type="SUPFAM" id="SSF48498">
    <property type="entry name" value="Tetracyclin repressor-like, C-terminal domain"/>
    <property type="match status" value="1"/>
</dbReference>
<reference evidence="5" key="1">
    <citation type="journal article" date="2019" name="Int. J. Syst. Evol. Microbiol.">
        <title>The Global Catalogue of Microorganisms (GCM) 10K type strain sequencing project: providing services to taxonomists for standard genome sequencing and annotation.</title>
        <authorList>
            <consortium name="The Broad Institute Genomics Platform"/>
            <consortium name="The Broad Institute Genome Sequencing Center for Infectious Disease"/>
            <person name="Wu L."/>
            <person name="Ma J."/>
        </authorList>
    </citation>
    <scope>NUCLEOTIDE SEQUENCE [LARGE SCALE GENOMIC DNA]</scope>
    <source>
        <strain evidence="5">CGMCC 4.7330</strain>
    </source>
</reference>
<dbReference type="EMBL" id="JBHSAX010000019">
    <property type="protein sequence ID" value="MFC3965248.1"/>
    <property type="molecule type" value="Genomic_DNA"/>
</dbReference>
<dbReference type="InterPro" id="IPR004111">
    <property type="entry name" value="Repressor_TetR_C"/>
</dbReference>
<keyword evidence="2" id="KW-0804">Transcription</keyword>
<dbReference type="InterPro" id="IPR009057">
    <property type="entry name" value="Homeodomain-like_sf"/>
</dbReference>
<proteinExistence type="predicted"/>
<name>A0ABV8DYK9_9NOCA</name>
<comment type="caution">
    <text evidence="4">The sequence shown here is derived from an EMBL/GenBank/DDBJ whole genome shotgun (WGS) entry which is preliminary data.</text>
</comment>
<accession>A0ABV8DYK9</accession>
<keyword evidence="1" id="KW-0805">Transcription regulation</keyword>
<dbReference type="Gene3D" id="1.10.10.60">
    <property type="entry name" value="Homeodomain-like"/>
    <property type="match status" value="1"/>
</dbReference>
<dbReference type="SUPFAM" id="SSF46689">
    <property type="entry name" value="Homeodomain-like"/>
    <property type="match status" value="1"/>
</dbReference>
<evidence type="ECO:0000256" key="1">
    <source>
        <dbReference type="ARBA" id="ARBA00023015"/>
    </source>
</evidence>
<dbReference type="Proteomes" id="UP001595696">
    <property type="component" value="Unassembled WGS sequence"/>
</dbReference>
<organism evidence="4 5">
    <name type="scientific">Nocardia jiangsuensis</name>
    <dbReference type="NCBI Taxonomy" id="1691563"/>
    <lineage>
        <taxon>Bacteria</taxon>
        <taxon>Bacillati</taxon>
        <taxon>Actinomycetota</taxon>
        <taxon>Actinomycetes</taxon>
        <taxon>Mycobacteriales</taxon>
        <taxon>Nocardiaceae</taxon>
        <taxon>Nocardia</taxon>
    </lineage>
</organism>